<organism evidence="1 2">
    <name type="scientific">Sphaeroforma arctica JP610</name>
    <dbReference type="NCBI Taxonomy" id="667725"/>
    <lineage>
        <taxon>Eukaryota</taxon>
        <taxon>Ichthyosporea</taxon>
        <taxon>Ichthyophonida</taxon>
        <taxon>Sphaeroforma</taxon>
    </lineage>
</organism>
<keyword evidence="2" id="KW-1185">Reference proteome</keyword>
<protein>
    <submittedName>
        <fullName evidence="1">Uncharacterized protein</fullName>
    </submittedName>
</protein>
<reference evidence="1 2" key="1">
    <citation type="submission" date="2011-02" db="EMBL/GenBank/DDBJ databases">
        <title>The Genome Sequence of Sphaeroforma arctica JP610.</title>
        <authorList>
            <consortium name="The Broad Institute Genome Sequencing Platform"/>
            <person name="Russ C."/>
            <person name="Cuomo C."/>
            <person name="Young S.K."/>
            <person name="Zeng Q."/>
            <person name="Gargeya S."/>
            <person name="Alvarado L."/>
            <person name="Berlin A."/>
            <person name="Chapman S.B."/>
            <person name="Chen Z."/>
            <person name="Freedman E."/>
            <person name="Gellesch M."/>
            <person name="Goldberg J."/>
            <person name="Griggs A."/>
            <person name="Gujja S."/>
            <person name="Heilman E."/>
            <person name="Heiman D."/>
            <person name="Howarth C."/>
            <person name="Mehta T."/>
            <person name="Neiman D."/>
            <person name="Pearson M."/>
            <person name="Roberts A."/>
            <person name="Saif S."/>
            <person name="Shea T."/>
            <person name="Shenoy N."/>
            <person name="Sisk P."/>
            <person name="Stolte C."/>
            <person name="Sykes S."/>
            <person name="White J."/>
            <person name="Yandava C."/>
            <person name="Burger G."/>
            <person name="Gray M.W."/>
            <person name="Holland P.W.H."/>
            <person name="King N."/>
            <person name="Lang F.B.F."/>
            <person name="Roger A.J."/>
            <person name="Ruiz-Trillo I."/>
            <person name="Haas B."/>
            <person name="Nusbaum C."/>
            <person name="Birren B."/>
        </authorList>
    </citation>
    <scope>NUCLEOTIDE SEQUENCE [LARGE SCALE GENOMIC DNA]</scope>
    <source>
        <strain evidence="1 2">JP610</strain>
    </source>
</reference>
<dbReference type="Proteomes" id="UP000054560">
    <property type="component" value="Unassembled WGS sequence"/>
</dbReference>
<evidence type="ECO:0000313" key="1">
    <source>
        <dbReference type="EMBL" id="KNC74894.1"/>
    </source>
</evidence>
<dbReference type="RefSeq" id="XP_014148796.1">
    <property type="nucleotide sequence ID" value="XM_014293321.1"/>
</dbReference>
<accession>A0A0L0FDP6</accession>
<evidence type="ECO:0000313" key="2">
    <source>
        <dbReference type="Proteomes" id="UP000054560"/>
    </source>
</evidence>
<dbReference type="AlphaFoldDB" id="A0A0L0FDP6"/>
<proteinExistence type="predicted"/>
<feature type="non-terminal residue" evidence="1">
    <location>
        <position position="101"/>
    </location>
</feature>
<sequence>MDRRVSYDTLSSSFDRQLTQALRLGQIDEYSFNRKDAVRHTDSDTPVAVDFSTVAKRFYEMQRNRLLEISNPHLLGLPSDFLYHIGYSSHDDLADKFSDIK</sequence>
<dbReference type="EMBL" id="KQ244003">
    <property type="protein sequence ID" value="KNC74894.1"/>
    <property type="molecule type" value="Genomic_DNA"/>
</dbReference>
<dbReference type="GeneID" id="25913075"/>
<gene>
    <name evidence="1" type="ORF">SARC_12571</name>
</gene>
<name>A0A0L0FDP6_9EUKA</name>